<evidence type="ECO:0000256" key="2">
    <source>
        <dbReference type="ARBA" id="ARBA00004651"/>
    </source>
</evidence>
<keyword evidence="9 18" id="KW-0418">Kinase</keyword>
<keyword evidence="4" id="KW-1003">Cell membrane</keyword>
<dbReference type="InterPro" id="IPR003660">
    <property type="entry name" value="HAMP_dom"/>
</dbReference>
<dbReference type="GO" id="GO:0016301">
    <property type="term" value="F:kinase activity"/>
    <property type="evidence" value="ECO:0007669"/>
    <property type="project" value="UniProtKB-KW"/>
</dbReference>
<dbReference type="Gene3D" id="1.10.287.130">
    <property type="match status" value="1"/>
</dbReference>
<organism evidence="18 19">
    <name type="scientific">Tumebacillus lipolyticus</name>
    <dbReference type="NCBI Taxonomy" id="1280370"/>
    <lineage>
        <taxon>Bacteria</taxon>
        <taxon>Bacillati</taxon>
        <taxon>Bacillota</taxon>
        <taxon>Bacilli</taxon>
        <taxon>Bacillales</taxon>
        <taxon>Alicyclobacillaceae</taxon>
        <taxon>Tumebacillus</taxon>
    </lineage>
</organism>
<dbReference type="InterPro" id="IPR036890">
    <property type="entry name" value="HATPase_C_sf"/>
</dbReference>
<sequence>MRRRLVGLIKNLVKRVQRSLRTQLILTFVFCLAFAAAIEIVIIQLLEDKFASRYVETYTGMKEMEHQTQHLAGVINRVQELYPLDPASQKSEIQNLLNDGERDTLANTATFRIVDEKGEVMIRSENASRESVNLSDLLRRVMEQRNQTQFLDQTSAFVTLYPVEFVDKEAYLICTGIPREEVQQGEKFTEAGALLFVVIFLFLFYQITKRKTDYIEELSRELKVISQGKLGHRVRKRGEDELGILAHSINQMAEDLEAKIEEERKAERLKNELISNVSHDLRTPLTSIIGYLRLLHEGRAKTSEEQREYLRIAFGKSEQLQRLVEDLFEYTKLSHHDVRLAKQIVSLNELVGQISEEYVPLLEESELQLVSKLSERELSVDLDPEKMVRVFENLLINAIKYSHKPSVVELCLQEQDGGALLLLRNRGDDIAQEQLERLFERFYRLDQSRSTDSGGSGLGLAISKSIVDLHGGKVWATSNAGVITFYVWLPVAEPQAERQL</sequence>
<keyword evidence="12" id="KW-0902">Two-component regulatory system</keyword>
<evidence type="ECO:0000313" key="18">
    <source>
        <dbReference type="EMBL" id="MFD2168436.1"/>
    </source>
</evidence>
<keyword evidence="19" id="KW-1185">Reference proteome</keyword>
<dbReference type="InterPro" id="IPR036097">
    <property type="entry name" value="HisK_dim/P_sf"/>
</dbReference>
<evidence type="ECO:0000256" key="9">
    <source>
        <dbReference type="ARBA" id="ARBA00022777"/>
    </source>
</evidence>
<evidence type="ECO:0000259" key="16">
    <source>
        <dbReference type="PROSITE" id="PS50109"/>
    </source>
</evidence>
<feature type="domain" description="HAMP" evidence="17">
    <location>
        <begin position="209"/>
        <end position="261"/>
    </location>
</feature>
<dbReference type="RefSeq" id="WP_386043153.1">
    <property type="nucleotide sequence ID" value="NZ_JBHUIO010000002.1"/>
</dbReference>
<dbReference type="Pfam" id="PF00672">
    <property type="entry name" value="HAMP"/>
    <property type="match status" value="1"/>
</dbReference>
<protein>
    <recommendedName>
        <fullName evidence="3">histidine kinase</fullName>
        <ecNumber evidence="3">2.7.13.3</ecNumber>
    </recommendedName>
</protein>
<dbReference type="PROSITE" id="PS50109">
    <property type="entry name" value="HIS_KIN"/>
    <property type="match status" value="1"/>
</dbReference>
<dbReference type="Pfam" id="PF00512">
    <property type="entry name" value="HisKA"/>
    <property type="match status" value="1"/>
</dbReference>
<comment type="subcellular location">
    <subcellularLocation>
        <location evidence="2">Cell membrane</location>
        <topology evidence="2">Multi-pass membrane protein</topology>
    </subcellularLocation>
</comment>
<keyword evidence="7 15" id="KW-0812">Transmembrane</keyword>
<keyword evidence="14" id="KW-0175">Coiled coil</keyword>
<evidence type="ECO:0000256" key="15">
    <source>
        <dbReference type="SAM" id="Phobius"/>
    </source>
</evidence>
<dbReference type="Gene3D" id="3.30.565.10">
    <property type="entry name" value="Histidine kinase-like ATPase, C-terminal domain"/>
    <property type="match status" value="1"/>
</dbReference>
<keyword evidence="5" id="KW-0597">Phosphoprotein</keyword>
<evidence type="ECO:0000256" key="7">
    <source>
        <dbReference type="ARBA" id="ARBA00022692"/>
    </source>
</evidence>
<dbReference type="SUPFAM" id="SSF158472">
    <property type="entry name" value="HAMP domain-like"/>
    <property type="match status" value="1"/>
</dbReference>
<keyword evidence="11 15" id="KW-1133">Transmembrane helix</keyword>
<dbReference type="CDD" id="cd06225">
    <property type="entry name" value="HAMP"/>
    <property type="match status" value="1"/>
</dbReference>
<dbReference type="SMART" id="SM00388">
    <property type="entry name" value="HisKA"/>
    <property type="match status" value="1"/>
</dbReference>
<dbReference type="InterPro" id="IPR050398">
    <property type="entry name" value="HssS/ArlS-like"/>
</dbReference>
<dbReference type="SUPFAM" id="SSF47384">
    <property type="entry name" value="Homodimeric domain of signal transducing histidine kinase"/>
    <property type="match status" value="1"/>
</dbReference>
<dbReference type="InterPro" id="IPR004358">
    <property type="entry name" value="Sig_transdc_His_kin-like_C"/>
</dbReference>
<dbReference type="Gene3D" id="6.10.340.10">
    <property type="match status" value="1"/>
</dbReference>
<dbReference type="SMART" id="SM00304">
    <property type="entry name" value="HAMP"/>
    <property type="match status" value="1"/>
</dbReference>
<keyword evidence="10" id="KW-0067">ATP-binding</keyword>
<evidence type="ECO:0000256" key="5">
    <source>
        <dbReference type="ARBA" id="ARBA00022553"/>
    </source>
</evidence>
<feature type="domain" description="Histidine kinase" evidence="16">
    <location>
        <begin position="276"/>
        <end position="493"/>
    </location>
</feature>
<dbReference type="Proteomes" id="UP001597343">
    <property type="component" value="Unassembled WGS sequence"/>
</dbReference>
<evidence type="ECO:0000313" key="19">
    <source>
        <dbReference type="Proteomes" id="UP001597343"/>
    </source>
</evidence>
<dbReference type="PRINTS" id="PR00344">
    <property type="entry name" value="BCTRLSENSOR"/>
</dbReference>
<dbReference type="PANTHER" id="PTHR45528:SF8">
    <property type="entry name" value="HISTIDINE KINASE"/>
    <property type="match status" value="1"/>
</dbReference>
<dbReference type="SMART" id="SM00387">
    <property type="entry name" value="HATPase_c"/>
    <property type="match status" value="1"/>
</dbReference>
<gene>
    <name evidence="18" type="ORF">ACFSOY_00120</name>
</gene>
<evidence type="ECO:0000256" key="4">
    <source>
        <dbReference type="ARBA" id="ARBA00022475"/>
    </source>
</evidence>
<comment type="caution">
    <text evidence="18">The sequence shown here is derived from an EMBL/GenBank/DDBJ whole genome shotgun (WGS) entry which is preliminary data.</text>
</comment>
<dbReference type="CDD" id="cd00082">
    <property type="entry name" value="HisKA"/>
    <property type="match status" value="1"/>
</dbReference>
<keyword evidence="6" id="KW-0808">Transferase</keyword>
<evidence type="ECO:0000256" key="8">
    <source>
        <dbReference type="ARBA" id="ARBA00022741"/>
    </source>
</evidence>
<dbReference type="SUPFAM" id="SSF55874">
    <property type="entry name" value="ATPase domain of HSP90 chaperone/DNA topoisomerase II/histidine kinase"/>
    <property type="match status" value="1"/>
</dbReference>
<keyword evidence="13 15" id="KW-0472">Membrane</keyword>
<dbReference type="InterPro" id="IPR003661">
    <property type="entry name" value="HisK_dim/P_dom"/>
</dbReference>
<comment type="catalytic activity">
    <reaction evidence="1">
        <text>ATP + protein L-histidine = ADP + protein N-phospho-L-histidine.</text>
        <dbReference type="EC" id="2.7.13.3"/>
    </reaction>
</comment>
<name>A0ABW4ZSP3_9BACL</name>
<feature type="coiled-coil region" evidence="14">
    <location>
        <begin position="246"/>
        <end position="276"/>
    </location>
</feature>
<dbReference type="EMBL" id="JBHUIO010000002">
    <property type="protein sequence ID" value="MFD2168436.1"/>
    <property type="molecule type" value="Genomic_DNA"/>
</dbReference>
<evidence type="ECO:0000256" key="13">
    <source>
        <dbReference type="ARBA" id="ARBA00023136"/>
    </source>
</evidence>
<dbReference type="EC" id="2.7.13.3" evidence="3"/>
<dbReference type="InterPro" id="IPR005467">
    <property type="entry name" value="His_kinase_dom"/>
</dbReference>
<proteinExistence type="predicted"/>
<dbReference type="PANTHER" id="PTHR45528">
    <property type="entry name" value="SENSOR HISTIDINE KINASE CPXA"/>
    <property type="match status" value="1"/>
</dbReference>
<evidence type="ECO:0000256" key="14">
    <source>
        <dbReference type="SAM" id="Coils"/>
    </source>
</evidence>
<dbReference type="Pfam" id="PF02518">
    <property type="entry name" value="HATPase_c"/>
    <property type="match status" value="1"/>
</dbReference>
<feature type="transmembrane region" description="Helical" evidence="15">
    <location>
        <begin position="24"/>
        <end position="46"/>
    </location>
</feature>
<evidence type="ECO:0000256" key="11">
    <source>
        <dbReference type="ARBA" id="ARBA00022989"/>
    </source>
</evidence>
<reference evidence="19" key="1">
    <citation type="journal article" date="2019" name="Int. J. Syst. Evol. Microbiol.">
        <title>The Global Catalogue of Microorganisms (GCM) 10K type strain sequencing project: providing services to taxonomists for standard genome sequencing and annotation.</title>
        <authorList>
            <consortium name="The Broad Institute Genomics Platform"/>
            <consortium name="The Broad Institute Genome Sequencing Center for Infectious Disease"/>
            <person name="Wu L."/>
            <person name="Ma J."/>
        </authorList>
    </citation>
    <scope>NUCLEOTIDE SEQUENCE [LARGE SCALE GENOMIC DNA]</scope>
    <source>
        <strain evidence="19">CGMCC 1.13574</strain>
    </source>
</reference>
<keyword evidence="8" id="KW-0547">Nucleotide-binding</keyword>
<evidence type="ECO:0000256" key="1">
    <source>
        <dbReference type="ARBA" id="ARBA00000085"/>
    </source>
</evidence>
<evidence type="ECO:0000256" key="12">
    <source>
        <dbReference type="ARBA" id="ARBA00023012"/>
    </source>
</evidence>
<dbReference type="PROSITE" id="PS50885">
    <property type="entry name" value="HAMP"/>
    <property type="match status" value="1"/>
</dbReference>
<dbReference type="InterPro" id="IPR003594">
    <property type="entry name" value="HATPase_dom"/>
</dbReference>
<evidence type="ECO:0000256" key="3">
    <source>
        <dbReference type="ARBA" id="ARBA00012438"/>
    </source>
</evidence>
<accession>A0ABW4ZSP3</accession>
<evidence type="ECO:0000259" key="17">
    <source>
        <dbReference type="PROSITE" id="PS50885"/>
    </source>
</evidence>
<evidence type="ECO:0000256" key="6">
    <source>
        <dbReference type="ARBA" id="ARBA00022679"/>
    </source>
</evidence>
<evidence type="ECO:0000256" key="10">
    <source>
        <dbReference type="ARBA" id="ARBA00022840"/>
    </source>
</evidence>